<evidence type="ECO:0000256" key="1">
    <source>
        <dbReference type="SAM" id="Phobius"/>
    </source>
</evidence>
<keyword evidence="1" id="KW-0472">Membrane</keyword>
<protein>
    <submittedName>
        <fullName evidence="2">Uncharacterized protein</fullName>
    </submittedName>
</protein>
<dbReference type="AlphaFoldDB" id="A0A2S0KP98"/>
<evidence type="ECO:0000313" key="2">
    <source>
        <dbReference type="EMBL" id="AVM42837.1"/>
    </source>
</evidence>
<proteinExistence type="predicted"/>
<keyword evidence="3" id="KW-1185">Reference proteome</keyword>
<dbReference type="KEGG" id="fsa:C5Q98_06260"/>
<organism evidence="2 3">
    <name type="scientific">Fastidiosipila sanguinis</name>
    <dbReference type="NCBI Taxonomy" id="236753"/>
    <lineage>
        <taxon>Bacteria</taxon>
        <taxon>Bacillati</taxon>
        <taxon>Bacillota</taxon>
        <taxon>Clostridia</taxon>
        <taxon>Eubacteriales</taxon>
        <taxon>Oscillospiraceae</taxon>
        <taxon>Fastidiosipila</taxon>
    </lineage>
</organism>
<keyword evidence="1" id="KW-1133">Transmembrane helix</keyword>
<name>A0A2S0KP98_9FIRM</name>
<reference evidence="3" key="1">
    <citation type="submission" date="2018-02" db="EMBL/GenBank/DDBJ databases">
        <authorList>
            <person name="Holder M.E."/>
            <person name="Ajami N.J."/>
            <person name="Petrosino J.F."/>
        </authorList>
    </citation>
    <scope>NUCLEOTIDE SEQUENCE [LARGE SCALE GENOMIC DNA]</scope>
    <source>
        <strain evidence="3">CCUG 47711</strain>
    </source>
</reference>
<dbReference type="Proteomes" id="UP000237947">
    <property type="component" value="Chromosome"/>
</dbReference>
<feature type="transmembrane region" description="Helical" evidence="1">
    <location>
        <begin position="37"/>
        <end position="57"/>
    </location>
</feature>
<dbReference type="EMBL" id="CP027226">
    <property type="protein sequence ID" value="AVM42837.1"/>
    <property type="molecule type" value="Genomic_DNA"/>
</dbReference>
<keyword evidence="1" id="KW-0812">Transmembrane</keyword>
<evidence type="ECO:0000313" key="3">
    <source>
        <dbReference type="Proteomes" id="UP000237947"/>
    </source>
</evidence>
<accession>A0A2S0KP98</accession>
<sequence>MRSFTRTVGYYNSKCDIKEVTVKDIHMNQNDSLIEKLALAVLFLLLLIVVSAIEYLITRNIRLRIVPAIIGFSLGVRSSKTHK</sequence>
<gene>
    <name evidence="2" type="ORF">C5Q98_06260</name>
</gene>